<accession>A8EY46</accession>
<evidence type="ECO:0000313" key="1">
    <source>
        <dbReference type="EMBL" id="ABV73279.1"/>
    </source>
</evidence>
<dbReference type="EMBL" id="CP000409">
    <property type="protein sequence ID" value="ABV73279.1"/>
    <property type="molecule type" value="Genomic_DNA"/>
</dbReference>
<sequence>MTVMKKFEYKYWIVNMKTTIPPPLELTKILEIIYMKHPIPKDQNSNKLVNAYTVTRIIRDIKEIKDTSTVSMTLVTPITPHAPTLDNKFYHLESQNYYLCYIKHTLISPIKHLAEEALTLVPVQVQDIYAQCR</sequence>
<protein>
    <submittedName>
        <fullName evidence="1">Uncharacterized protein</fullName>
    </submittedName>
</protein>
<evidence type="ECO:0000313" key="2">
    <source>
        <dbReference type="Proteomes" id="UP000007056"/>
    </source>
</evidence>
<dbReference type="STRING" id="293613.A1E_01670"/>
<gene>
    <name evidence="1" type="ordered locus">A1E_01670</name>
</gene>
<organism evidence="1 2">
    <name type="scientific">Rickettsia canadensis (strain McKiel)</name>
    <dbReference type="NCBI Taxonomy" id="293613"/>
    <lineage>
        <taxon>Bacteria</taxon>
        <taxon>Pseudomonadati</taxon>
        <taxon>Pseudomonadota</taxon>
        <taxon>Alphaproteobacteria</taxon>
        <taxon>Rickettsiales</taxon>
        <taxon>Rickettsiaceae</taxon>
        <taxon>Rickettsieae</taxon>
        <taxon>Rickettsia</taxon>
        <taxon>belli group</taxon>
    </lineage>
</organism>
<name>A8EY46_RICCK</name>
<proteinExistence type="predicted"/>
<dbReference type="KEGG" id="rcm:A1E_01670"/>
<dbReference type="Proteomes" id="UP000007056">
    <property type="component" value="Chromosome"/>
</dbReference>
<reference evidence="2" key="1">
    <citation type="submission" date="2007-09" db="EMBL/GenBank/DDBJ databases">
        <title>Complete genome sequence of Rickettsia canadensis.</title>
        <authorList>
            <person name="Madan A."/>
            <person name="Fahey J."/>
            <person name="Helton E."/>
            <person name="Ketteman M."/>
            <person name="Madan A."/>
            <person name="Rodrigues S."/>
            <person name="Sanchez A."/>
            <person name="Whiting M."/>
            <person name="Dasch G."/>
            <person name="Eremeeva M."/>
        </authorList>
    </citation>
    <scope>NUCLEOTIDE SEQUENCE [LARGE SCALE GENOMIC DNA]</scope>
    <source>
        <strain evidence="2">McKiel</strain>
    </source>
</reference>
<dbReference type="HOGENOM" id="CLU_1905126_0_0_5"/>
<dbReference type="AlphaFoldDB" id="A8EY46"/>